<dbReference type="EC" id="6.3.5.-" evidence="6"/>
<comment type="caution">
    <text evidence="8">The sequence shown here is derived from an EMBL/GenBank/DDBJ whole genome shotgun (WGS) entry which is preliminary data.</text>
</comment>
<dbReference type="Proteomes" id="UP000822184">
    <property type="component" value="Unassembled WGS sequence"/>
</dbReference>
<dbReference type="NCBIfam" id="TIGR00135">
    <property type="entry name" value="gatC"/>
    <property type="match status" value="1"/>
</dbReference>
<proteinExistence type="inferred from homology"/>
<comment type="function">
    <text evidence="3 6">Allows the formation of correctly charged Asn-tRNA(Asn) or Gln-tRNA(Gln) through the transamidation of misacylated Asp-tRNA(Asn) or Glu-tRNA(Gln) in organisms which lack either or both of asparaginyl-tRNA or glutaminyl-tRNA synthetases. The reaction takes place in the presence of glutamine and ATP through an activated phospho-Asp-tRNA(Asn) or phospho-Glu-tRNA(Gln).</text>
</comment>
<dbReference type="GO" id="GO:0006450">
    <property type="term" value="P:regulation of translational fidelity"/>
    <property type="evidence" value="ECO:0007669"/>
    <property type="project" value="InterPro"/>
</dbReference>
<dbReference type="Pfam" id="PF02686">
    <property type="entry name" value="GatC"/>
    <property type="match status" value="1"/>
</dbReference>
<keyword evidence="6" id="KW-0547">Nucleotide-binding</keyword>
<comment type="similarity">
    <text evidence="1 6">Belongs to the GatC family.</text>
</comment>
<keyword evidence="6" id="KW-0648">Protein biosynthesis</keyword>
<evidence type="ECO:0000256" key="6">
    <source>
        <dbReference type="HAMAP-Rule" id="MF_00122"/>
    </source>
</evidence>
<evidence type="ECO:0000313" key="9">
    <source>
        <dbReference type="Proteomes" id="UP000822184"/>
    </source>
</evidence>
<dbReference type="PANTHER" id="PTHR15004:SF0">
    <property type="entry name" value="GLUTAMYL-TRNA(GLN) AMIDOTRANSFERASE SUBUNIT C, MITOCHONDRIAL"/>
    <property type="match status" value="1"/>
</dbReference>
<evidence type="ECO:0000256" key="1">
    <source>
        <dbReference type="ARBA" id="ARBA00010757"/>
    </source>
</evidence>
<dbReference type="GO" id="GO:0005524">
    <property type="term" value="F:ATP binding"/>
    <property type="evidence" value="ECO:0007669"/>
    <property type="project" value="UniProtKB-KW"/>
</dbReference>
<protein>
    <recommendedName>
        <fullName evidence="6">Aspartyl/glutamyl-tRNA(Asn/Gln) amidotransferase subunit C</fullName>
        <shortName evidence="6">Asp/Glu-ADT subunit C</shortName>
        <ecNumber evidence="6">6.3.5.-</ecNumber>
    </recommendedName>
</protein>
<dbReference type="InterPro" id="IPR003837">
    <property type="entry name" value="GatC"/>
</dbReference>
<dbReference type="RefSeq" id="WP_065416892.1">
    <property type="nucleotide sequence ID" value="NZ_JABAGV010000054.1"/>
</dbReference>
<organism evidence="8 9">
    <name type="scientific">Clostridium beijerinckii</name>
    <name type="common">Clostridium MP</name>
    <dbReference type="NCBI Taxonomy" id="1520"/>
    <lineage>
        <taxon>Bacteria</taxon>
        <taxon>Bacillati</taxon>
        <taxon>Bacillota</taxon>
        <taxon>Clostridia</taxon>
        <taxon>Eubacteriales</taxon>
        <taxon>Clostridiaceae</taxon>
        <taxon>Clostridium</taxon>
    </lineage>
</organism>
<dbReference type="GO" id="GO:0050567">
    <property type="term" value="F:glutaminyl-tRNA synthase (glutamine-hydrolyzing) activity"/>
    <property type="evidence" value="ECO:0007669"/>
    <property type="project" value="UniProtKB-UniRule"/>
</dbReference>
<comment type="catalytic activity">
    <reaction evidence="4 6">
        <text>L-aspartyl-tRNA(Asn) + L-glutamine + ATP + H2O = L-asparaginyl-tRNA(Asn) + L-glutamate + ADP + phosphate + 2 H(+)</text>
        <dbReference type="Rhea" id="RHEA:14513"/>
        <dbReference type="Rhea" id="RHEA-COMP:9674"/>
        <dbReference type="Rhea" id="RHEA-COMP:9677"/>
        <dbReference type="ChEBI" id="CHEBI:15377"/>
        <dbReference type="ChEBI" id="CHEBI:15378"/>
        <dbReference type="ChEBI" id="CHEBI:29985"/>
        <dbReference type="ChEBI" id="CHEBI:30616"/>
        <dbReference type="ChEBI" id="CHEBI:43474"/>
        <dbReference type="ChEBI" id="CHEBI:58359"/>
        <dbReference type="ChEBI" id="CHEBI:78515"/>
        <dbReference type="ChEBI" id="CHEBI:78516"/>
        <dbReference type="ChEBI" id="CHEBI:456216"/>
    </reaction>
</comment>
<evidence type="ECO:0000256" key="4">
    <source>
        <dbReference type="ARBA" id="ARBA00047380"/>
    </source>
</evidence>
<keyword evidence="6" id="KW-0067">ATP-binding</keyword>
<evidence type="ECO:0000256" key="3">
    <source>
        <dbReference type="ARBA" id="ARBA00024799"/>
    </source>
</evidence>
<name>A0AAE5H759_CLOBE</name>
<keyword evidence="6 8" id="KW-0436">Ligase</keyword>
<reference evidence="7" key="1">
    <citation type="submission" date="2020-04" db="EMBL/GenBank/DDBJ databases">
        <authorList>
            <person name="Brown S."/>
        </authorList>
    </citation>
    <scope>NUCLEOTIDE SEQUENCE</scope>
    <source>
        <strain evidence="7">DJ015</strain>
    </source>
</reference>
<dbReference type="AlphaFoldDB" id="A0AAE5H759"/>
<dbReference type="GO" id="GO:0070681">
    <property type="term" value="P:glutaminyl-tRNAGln biosynthesis via transamidation"/>
    <property type="evidence" value="ECO:0007669"/>
    <property type="project" value="TreeGrafter"/>
</dbReference>
<reference evidence="7" key="3">
    <citation type="journal article" date="2022" name="Nat. Biotechnol.">
        <title>Carbon-negative production of acetone and isopropanol by gas fermentation at industrial pilot scale.</title>
        <authorList>
            <person name="Liew F.E."/>
            <person name="Nogle R."/>
            <person name="Abdalla T."/>
            <person name="Rasor B.J."/>
            <person name="Canter C."/>
            <person name="Jensen R.O."/>
            <person name="Wang L."/>
            <person name="Strutz J."/>
            <person name="Chirania P."/>
            <person name="De Tissera S."/>
            <person name="Mueller A.P."/>
            <person name="Ruan Z."/>
            <person name="Gao A."/>
            <person name="Tran L."/>
            <person name="Engle N.L."/>
            <person name="Bromley J.C."/>
            <person name="Daniell J."/>
            <person name="Conrado R."/>
            <person name="Tschaplinski T.J."/>
            <person name="Giannone R.J."/>
            <person name="Hettich R.L."/>
            <person name="Karim A.S."/>
            <person name="Simpson S.D."/>
            <person name="Brown S.D."/>
            <person name="Leang C."/>
            <person name="Jewett M.C."/>
            <person name="Kopke M."/>
        </authorList>
    </citation>
    <scope>NUCLEOTIDE SEQUENCE</scope>
    <source>
        <strain evidence="7">DJ015</strain>
    </source>
</reference>
<evidence type="ECO:0000256" key="5">
    <source>
        <dbReference type="ARBA" id="ARBA00047913"/>
    </source>
</evidence>
<evidence type="ECO:0000313" key="7">
    <source>
        <dbReference type="EMBL" id="MBC2476534.1"/>
    </source>
</evidence>
<dbReference type="GO" id="GO:0006412">
    <property type="term" value="P:translation"/>
    <property type="evidence" value="ECO:0007669"/>
    <property type="project" value="UniProtKB-UniRule"/>
</dbReference>
<reference evidence="8" key="2">
    <citation type="submission" date="2020-06" db="EMBL/GenBank/DDBJ databases">
        <title>Genomic insights into acetone-butanol-ethanol (ABE) fermentation by sequencing solventogenic clostridia strains.</title>
        <authorList>
            <person name="Brown S."/>
        </authorList>
    </citation>
    <scope>NUCLEOTIDE SEQUENCE</scope>
    <source>
        <strain evidence="8">DJ123</strain>
    </source>
</reference>
<evidence type="ECO:0000256" key="2">
    <source>
        <dbReference type="ARBA" id="ARBA00011123"/>
    </source>
</evidence>
<comment type="subunit">
    <text evidence="2 6">Heterotrimer of A, B and C subunits.</text>
</comment>
<dbReference type="EMBL" id="JABAGV010000054">
    <property type="protein sequence ID" value="MBC2476534.1"/>
    <property type="molecule type" value="Genomic_DNA"/>
</dbReference>
<gene>
    <name evidence="6 7" type="primary">gatC</name>
    <name evidence="8" type="ORF">BCD95_003584</name>
    <name evidence="7" type="ORF">HGI39_17840</name>
</gene>
<dbReference type="InterPro" id="IPR036113">
    <property type="entry name" value="Asp/Glu-ADT_sf_sub_c"/>
</dbReference>
<dbReference type="EMBL" id="JABTDW010000001">
    <property type="protein sequence ID" value="NSB15325.1"/>
    <property type="molecule type" value="Genomic_DNA"/>
</dbReference>
<dbReference type="SUPFAM" id="SSF141000">
    <property type="entry name" value="Glu-tRNAGln amidotransferase C subunit"/>
    <property type="match status" value="1"/>
</dbReference>
<sequence>MKVSIDEVKYIAKLSKLRFSDEEAAKFAKEFENILEHFQYLNELDLDIKEDIDNKAELKPVVRKDEVKQFECKDLFRNVKDMQDTYIKVPKIIE</sequence>
<dbReference type="Gene3D" id="1.10.20.60">
    <property type="entry name" value="Glu-tRNAGln amidotransferase C subunit, N-terminal domain"/>
    <property type="match status" value="1"/>
</dbReference>
<evidence type="ECO:0000313" key="8">
    <source>
        <dbReference type="EMBL" id="NSB15325.1"/>
    </source>
</evidence>
<comment type="catalytic activity">
    <reaction evidence="5 6">
        <text>L-glutamyl-tRNA(Gln) + L-glutamine + ATP + H2O = L-glutaminyl-tRNA(Gln) + L-glutamate + ADP + phosphate + H(+)</text>
        <dbReference type="Rhea" id="RHEA:17521"/>
        <dbReference type="Rhea" id="RHEA-COMP:9681"/>
        <dbReference type="Rhea" id="RHEA-COMP:9684"/>
        <dbReference type="ChEBI" id="CHEBI:15377"/>
        <dbReference type="ChEBI" id="CHEBI:15378"/>
        <dbReference type="ChEBI" id="CHEBI:29985"/>
        <dbReference type="ChEBI" id="CHEBI:30616"/>
        <dbReference type="ChEBI" id="CHEBI:43474"/>
        <dbReference type="ChEBI" id="CHEBI:58359"/>
        <dbReference type="ChEBI" id="CHEBI:78520"/>
        <dbReference type="ChEBI" id="CHEBI:78521"/>
        <dbReference type="ChEBI" id="CHEBI:456216"/>
    </reaction>
</comment>
<accession>A0AAE5H759</accession>
<dbReference type="Proteomes" id="UP001194098">
    <property type="component" value="Unassembled WGS sequence"/>
</dbReference>
<dbReference type="HAMAP" id="MF_00122">
    <property type="entry name" value="GatC"/>
    <property type="match status" value="1"/>
</dbReference>
<dbReference type="PANTHER" id="PTHR15004">
    <property type="entry name" value="GLUTAMYL-TRNA(GLN) AMIDOTRANSFERASE SUBUNIT C, MITOCHONDRIAL"/>
    <property type="match status" value="1"/>
</dbReference>